<dbReference type="PROSITE" id="PS51683">
    <property type="entry name" value="SAM_OMT_II"/>
    <property type="match status" value="1"/>
</dbReference>
<protein>
    <submittedName>
        <fullName evidence="7">Uncharacterized protein</fullName>
    </submittedName>
</protein>
<dbReference type="EMBL" id="JABCRI010000006">
    <property type="protein sequence ID" value="KAF8404428.1"/>
    <property type="molecule type" value="Genomic_DNA"/>
</dbReference>
<proteinExistence type="predicted"/>
<dbReference type="PIRSF" id="PIRSF005739">
    <property type="entry name" value="O-mtase"/>
    <property type="match status" value="1"/>
</dbReference>
<evidence type="ECO:0000259" key="6">
    <source>
        <dbReference type="Pfam" id="PF08100"/>
    </source>
</evidence>
<dbReference type="FunFam" id="1.10.10.10:FF:000213">
    <property type="entry name" value="Coniferyl alcohol 9-O-methyltransferase"/>
    <property type="match status" value="1"/>
</dbReference>
<dbReference type="GO" id="GO:0008171">
    <property type="term" value="F:O-methyltransferase activity"/>
    <property type="evidence" value="ECO:0007669"/>
    <property type="project" value="InterPro"/>
</dbReference>
<sequence>MAFVELEGAGLLEAQADILNLSLNFINFKSLKCAVQLGIPDFIHHHGQAITLSELVKALSIPSTKTDCLRRLMRILVHSGFIARDTNQNEEETYLLTLSSRLLVKENSMNMLAYMKIDAEPAFLLPWNSWCAWFKQAESTCFEMANGTSLWDLASQHPELNNHFNETMASDSRLLMTVVVRDYSEIFRGMRSLVDVGGGTGTSTRIISEAFPHMKCTILDLPHVVPESTKLIDSIGGDMFEFIPQADVILLKSILHDWNDVDCVKILKRCKEAIPSKKEGGKVIILDLVLNDDETDDKNKETQLLFDMFMMVTVGSKERSEDEWQKIFTVAGFTEYKIKPVLGIRSIIEIYP</sequence>
<dbReference type="FunFam" id="3.40.50.150:FF:000057">
    <property type="entry name" value="O-methyltransferase ZRP4"/>
    <property type="match status" value="1"/>
</dbReference>
<evidence type="ECO:0000256" key="4">
    <source>
        <dbReference type="PIRSR" id="PIRSR005739-1"/>
    </source>
</evidence>
<organism evidence="7 8">
    <name type="scientific">Tetracentron sinense</name>
    <name type="common">Spur-leaf</name>
    <dbReference type="NCBI Taxonomy" id="13715"/>
    <lineage>
        <taxon>Eukaryota</taxon>
        <taxon>Viridiplantae</taxon>
        <taxon>Streptophyta</taxon>
        <taxon>Embryophyta</taxon>
        <taxon>Tracheophyta</taxon>
        <taxon>Spermatophyta</taxon>
        <taxon>Magnoliopsida</taxon>
        <taxon>Trochodendrales</taxon>
        <taxon>Trochodendraceae</taxon>
        <taxon>Tetracentron</taxon>
    </lineage>
</organism>
<feature type="domain" description="O-methyltransferase dimerisation" evidence="6">
    <location>
        <begin position="20"/>
        <end position="105"/>
    </location>
</feature>
<dbReference type="Proteomes" id="UP000655225">
    <property type="component" value="Unassembled WGS sequence"/>
</dbReference>
<evidence type="ECO:0000313" key="8">
    <source>
        <dbReference type="Proteomes" id="UP000655225"/>
    </source>
</evidence>
<dbReference type="OrthoDB" id="2410195at2759"/>
<evidence type="ECO:0000256" key="3">
    <source>
        <dbReference type="ARBA" id="ARBA00022691"/>
    </source>
</evidence>
<keyword evidence="2" id="KW-0808">Transferase</keyword>
<dbReference type="InterPro" id="IPR016461">
    <property type="entry name" value="COMT-like"/>
</dbReference>
<name>A0A835DI66_TETSI</name>
<dbReference type="InterPro" id="IPR012967">
    <property type="entry name" value="COMT_dimerisation"/>
</dbReference>
<dbReference type="SUPFAM" id="SSF53335">
    <property type="entry name" value="S-adenosyl-L-methionine-dependent methyltransferases"/>
    <property type="match status" value="1"/>
</dbReference>
<dbReference type="InterPro" id="IPR029063">
    <property type="entry name" value="SAM-dependent_MTases_sf"/>
</dbReference>
<dbReference type="InterPro" id="IPR036390">
    <property type="entry name" value="WH_DNA-bd_sf"/>
</dbReference>
<dbReference type="GO" id="GO:0032259">
    <property type="term" value="P:methylation"/>
    <property type="evidence" value="ECO:0007669"/>
    <property type="project" value="UniProtKB-KW"/>
</dbReference>
<keyword evidence="1" id="KW-0489">Methyltransferase</keyword>
<dbReference type="Pfam" id="PF00891">
    <property type="entry name" value="Methyltransf_2"/>
    <property type="match status" value="1"/>
</dbReference>
<dbReference type="SUPFAM" id="SSF46785">
    <property type="entry name" value="Winged helix' DNA-binding domain"/>
    <property type="match status" value="1"/>
</dbReference>
<dbReference type="InterPro" id="IPR036388">
    <property type="entry name" value="WH-like_DNA-bd_sf"/>
</dbReference>
<evidence type="ECO:0000256" key="2">
    <source>
        <dbReference type="ARBA" id="ARBA00022679"/>
    </source>
</evidence>
<evidence type="ECO:0000256" key="1">
    <source>
        <dbReference type="ARBA" id="ARBA00022603"/>
    </source>
</evidence>
<dbReference type="OMA" id="MEWERLF"/>
<gene>
    <name evidence="7" type="ORF">HHK36_009313</name>
</gene>
<dbReference type="GO" id="GO:0046983">
    <property type="term" value="F:protein dimerization activity"/>
    <property type="evidence" value="ECO:0007669"/>
    <property type="project" value="InterPro"/>
</dbReference>
<reference evidence="7 8" key="1">
    <citation type="submission" date="2020-04" db="EMBL/GenBank/DDBJ databases">
        <title>Plant Genome Project.</title>
        <authorList>
            <person name="Zhang R.-G."/>
        </authorList>
    </citation>
    <scope>NUCLEOTIDE SEQUENCE [LARGE SCALE GENOMIC DNA]</scope>
    <source>
        <strain evidence="7">YNK0</strain>
        <tissue evidence="7">Leaf</tissue>
    </source>
</reference>
<dbReference type="Pfam" id="PF08100">
    <property type="entry name" value="Dimerisation"/>
    <property type="match status" value="1"/>
</dbReference>
<dbReference type="PANTHER" id="PTHR11746">
    <property type="entry name" value="O-METHYLTRANSFERASE"/>
    <property type="match status" value="1"/>
</dbReference>
<comment type="caution">
    <text evidence="7">The sequence shown here is derived from an EMBL/GenBank/DDBJ whole genome shotgun (WGS) entry which is preliminary data.</text>
</comment>
<feature type="active site" description="Proton acceptor" evidence="4">
    <location>
        <position position="256"/>
    </location>
</feature>
<accession>A0A835DI66</accession>
<dbReference type="Gene3D" id="3.40.50.150">
    <property type="entry name" value="Vaccinia Virus protein VP39"/>
    <property type="match status" value="1"/>
</dbReference>
<evidence type="ECO:0000313" key="7">
    <source>
        <dbReference type="EMBL" id="KAF8404428.1"/>
    </source>
</evidence>
<feature type="domain" description="O-methyltransferase C-terminal" evidence="5">
    <location>
        <begin position="127"/>
        <end position="333"/>
    </location>
</feature>
<keyword evidence="8" id="KW-1185">Reference proteome</keyword>
<evidence type="ECO:0000259" key="5">
    <source>
        <dbReference type="Pfam" id="PF00891"/>
    </source>
</evidence>
<keyword evidence="3" id="KW-0949">S-adenosyl-L-methionine</keyword>
<dbReference type="Gene3D" id="1.10.10.10">
    <property type="entry name" value="Winged helix-like DNA-binding domain superfamily/Winged helix DNA-binding domain"/>
    <property type="match status" value="1"/>
</dbReference>
<dbReference type="AlphaFoldDB" id="A0A835DI66"/>
<dbReference type="InterPro" id="IPR001077">
    <property type="entry name" value="COMT_C"/>
</dbReference>